<feature type="compositionally biased region" description="Acidic residues" evidence="6">
    <location>
        <begin position="324"/>
        <end position="335"/>
    </location>
</feature>
<feature type="transmembrane region" description="Helical" evidence="7">
    <location>
        <begin position="270"/>
        <end position="287"/>
    </location>
</feature>
<evidence type="ECO:0000256" key="5">
    <source>
        <dbReference type="ARBA" id="ARBA00023136"/>
    </source>
</evidence>
<feature type="domain" description="MASE1" evidence="8">
    <location>
        <begin position="18"/>
        <end position="289"/>
    </location>
</feature>
<evidence type="ECO:0000256" key="6">
    <source>
        <dbReference type="SAM" id="MobiDB-lite"/>
    </source>
</evidence>
<dbReference type="Proteomes" id="UP000249340">
    <property type="component" value="Chromosome"/>
</dbReference>
<name>A0A345T6A0_9ACTN</name>
<feature type="transmembrane region" description="Helical" evidence="7">
    <location>
        <begin position="84"/>
        <end position="103"/>
    </location>
</feature>
<feature type="transmembrane region" description="Helical" evidence="7">
    <location>
        <begin position="115"/>
        <end position="136"/>
    </location>
</feature>
<keyword evidence="4 7" id="KW-1133">Transmembrane helix</keyword>
<evidence type="ECO:0000256" key="3">
    <source>
        <dbReference type="ARBA" id="ARBA00022692"/>
    </source>
</evidence>
<organism evidence="9 10">
    <name type="scientific">Peterkaempfera bronchialis</name>
    <dbReference type="NCBI Taxonomy" id="2126346"/>
    <lineage>
        <taxon>Bacteria</taxon>
        <taxon>Bacillati</taxon>
        <taxon>Actinomycetota</taxon>
        <taxon>Actinomycetes</taxon>
        <taxon>Kitasatosporales</taxon>
        <taxon>Streptomycetaceae</taxon>
        <taxon>Peterkaempfera</taxon>
    </lineage>
</organism>
<keyword evidence="3 7" id="KW-0812">Transmembrane</keyword>
<gene>
    <name evidence="9" type="ORF">C7M71_018710</name>
</gene>
<feature type="transmembrane region" description="Helical" evidence="7">
    <location>
        <begin position="156"/>
        <end position="176"/>
    </location>
</feature>
<dbReference type="InterPro" id="IPR007895">
    <property type="entry name" value="MASE1"/>
</dbReference>
<protein>
    <recommendedName>
        <fullName evidence="8">MASE1 domain-containing protein</fullName>
    </recommendedName>
</protein>
<keyword evidence="5 7" id="KW-0472">Membrane</keyword>
<keyword evidence="10" id="KW-1185">Reference proteome</keyword>
<dbReference type="AlphaFoldDB" id="A0A345T6A0"/>
<feature type="transmembrane region" description="Helical" evidence="7">
    <location>
        <begin position="48"/>
        <end position="72"/>
    </location>
</feature>
<accession>A0A345T6A0</accession>
<evidence type="ECO:0000259" key="8">
    <source>
        <dbReference type="Pfam" id="PF05231"/>
    </source>
</evidence>
<dbReference type="Pfam" id="PF05231">
    <property type="entry name" value="MASE1"/>
    <property type="match status" value="1"/>
</dbReference>
<keyword evidence="2" id="KW-1003">Cell membrane</keyword>
<dbReference type="GO" id="GO:0005886">
    <property type="term" value="C:plasma membrane"/>
    <property type="evidence" value="ECO:0007669"/>
    <property type="project" value="UniProtKB-SubCell"/>
</dbReference>
<feature type="transmembrane region" description="Helical" evidence="7">
    <location>
        <begin position="12"/>
        <end position="36"/>
    </location>
</feature>
<reference evidence="10" key="1">
    <citation type="submission" date="2018-07" db="EMBL/GenBank/DDBJ databases">
        <title>Streptacidiphilus bronchialis DSM 106435 chromosome.</title>
        <authorList>
            <person name="Batra D."/>
            <person name="Gulvik C.A."/>
        </authorList>
    </citation>
    <scope>NUCLEOTIDE SEQUENCE [LARGE SCALE GENOMIC DNA]</scope>
    <source>
        <strain evidence="10">DSM 106435</strain>
    </source>
</reference>
<dbReference type="KEGG" id="stri:C7M71_018710"/>
<evidence type="ECO:0000256" key="7">
    <source>
        <dbReference type="SAM" id="Phobius"/>
    </source>
</evidence>
<feature type="region of interest" description="Disordered" evidence="6">
    <location>
        <begin position="311"/>
        <end position="335"/>
    </location>
</feature>
<evidence type="ECO:0000256" key="1">
    <source>
        <dbReference type="ARBA" id="ARBA00004651"/>
    </source>
</evidence>
<dbReference type="OrthoDB" id="4137374at2"/>
<sequence>MHNERLRRYGVAGLQILAVAAAYYGAGKLGLLLDVVKGQITPLWPPTGIALAALLVLGLRTWPGITLGAYLIEISIEPIASSPAVLVITAGNTLAPLCAYLLLRRVGFRDELDRFQDALALVFLGALVGMLVSATLGTGALELAGGLPSGGFWQSWSAYWAGDAMGVLVVAPVLLVLRRAHWPRGVPLSRWAEAAALLAGTLLVADVATGAATRLFLFFPLLIWAAFRFQRAGAAPCALIMSALVTLASARNSGPFAGHDLFTNMVTLQAFNVCASLTALLLAAVISERNRTHEEIKRVCAQLSEVVATLEPREPTPRWPPPQEDCEQADEDRAV</sequence>
<evidence type="ECO:0000313" key="10">
    <source>
        <dbReference type="Proteomes" id="UP000249340"/>
    </source>
</evidence>
<feature type="transmembrane region" description="Helical" evidence="7">
    <location>
        <begin position="188"/>
        <end position="205"/>
    </location>
</feature>
<proteinExistence type="predicted"/>
<evidence type="ECO:0000313" key="9">
    <source>
        <dbReference type="EMBL" id="AXI81505.1"/>
    </source>
</evidence>
<evidence type="ECO:0000256" key="4">
    <source>
        <dbReference type="ARBA" id="ARBA00022989"/>
    </source>
</evidence>
<comment type="subcellular location">
    <subcellularLocation>
        <location evidence="1">Cell membrane</location>
        <topology evidence="1">Multi-pass membrane protein</topology>
    </subcellularLocation>
</comment>
<evidence type="ECO:0000256" key="2">
    <source>
        <dbReference type="ARBA" id="ARBA00022475"/>
    </source>
</evidence>
<dbReference type="PANTHER" id="PTHR45530">
    <property type="entry name" value="SENSORY TRANSDUCTION HISTIDINE KINASE"/>
    <property type="match status" value="1"/>
</dbReference>
<dbReference type="EMBL" id="CP031264">
    <property type="protein sequence ID" value="AXI81505.1"/>
    <property type="molecule type" value="Genomic_DNA"/>
</dbReference>
<dbReference type="PANTHER" id="PTHR45530:SF3">
    <property type="entry name" value="TWO-COMPONENT SYSTEM NARL FAMILY SENSOR HISTIDINE KINASE BARA"/>
    <property type="match status" value="1"/>
</dbReference>